<comment type="similarity">
    <text evidence="1">Belongs to the TRAFAC class translation factor GTPase superfamily. Bms1-like GTPase family. TSR1 subfamily.</text>
</comment>
<dbReference type="GO" id="GO:0005525">
    <property type="term" value="F:GTP binding"/>
    <property type="evidence" value="ECO:0007669"/>
    <property type="project" value="TreeGrafter"/>
</dbReference>
<sequence length="940" mass="104488">MPGHHHRSSTLKQSNKSHKSKKSSKRSIKGLQGGKVNRTSIRKKNGPGVSKADRAHMAKQRRMKSKDILLQQRRLQGRLNMKNIDSIIVPRVVGIVSLSETEFDLESITKGFLVRGADSSNGVGETSSSTNASYSKFKKEGHITYLTNTTAFRTMYKDLNEDDASVQAALDLSRVCDCIVFLVDGRDVNQKKAGPITGMSIGDNTSTTTSSTNVQQDYDHLISARGDRVLSAIKAQGLPTPLTVLVNFEGGSDDDGMSMSSFVSMKSVRRSALKKKLELKTYLSRFSTTEFGEGNNKVLEIDIPPTEEDATYELANKNILIAGKSRKIMPNSLIKDTSDACPTRANFIRTICTMRASPPKWVCNMPRAYILSDNNSENNGSIYDSATGELRVSGFIRGKIPWDVNSLVHVPNVGTFGIKEVLQSHSAFSTISKRKGVTNDAEMNSSQVLATCEPEEREPLNMFANPDALDGEQNLIGFDDDGKDRDDQMDTKKEGEFKEGFARPSGWNDYQSAWLDALKDDNDILDDDDGIDHGELAYELNKKGDDATVTGMDLDVEDANYVSEQERKALVEQRKKDHEEEAEFPDEVQVGEDENARDRFARYRSLKSFRKSFWDPKENLPGSYASIFHFGSFRATQGDIMADMKDVAVASEEKFYEMQDNKKDKTGDEVVIDDAYSDEDDILEGCVASGTYATIVIEGVSSSAFARISPTSLLTAVCLLPHENKMSILHMGLCQNTQCDEPSGTDAPVKSKDALTFRCGWRTWQSRPVFSQNNLNSDKHKFERFMPTGGTFFAASVLGPVTYTPCPVLVFRKGVAENRQFIALGSMFGADADRIVVKRIVLTGYPTRVHKRHATVKYMFYNPDDVKWFKPAELVTKHGLQGNIVDSVGDHGTMKCLFNAPVQQHDTICINLYKRIYPKYASTETTNDSGETTKEDILVL</sequence>
<reference evidence="5" key="1">
    <citation type="submission" date="2021-01" db="EMBL/GenBank/DDBJ databases">
        <authorList>
            <person name="Corre E."/>
            <person name="Pelletier E."/>
            <person name="Niang G."/>
            <person name="Scheremetjew M."/>
            <person name="Finn R."/>
            <person name="Kale V."/>
            <person name="Holt S."/>
            <person name="Cochrane G."/>
            <person name="Meng A."/>
            <person name="Brown T."/>
            <person name="Cohen L."/>
        </authorList>
    </citation>
    <scope>NUCLEOTIDE SEQUENCE</scope>
    <source>
        <strain evidence="5">MM31A-1</strain>
    </source>
</reference>
<evidence type="ECO:0000256" key="1">
    <source>
        <dbReference type="ARBA" id="ARBA00038288"/>
    </source>
</evidence>
<feature type="domain" description="Ribosome biogenesis protein BMS1/TSR1 C-terminal" evidence="4">
    <location>
        <begin position="587"/>
        <end position="916"/>
    </location>
</feature>
<evidence type="ECO:0008006" key="6">
    <source>
        <dbReference type="Google" id="ProtNLM"/>
    </source>
</evidence>
<gene>
    <name evidence="5" type="ORF">CDEB00056_LOCUS16635</name>
</gene>
<protein>
    <recommendedName>
        <fullName evidence="6">Bms1-type G domain-containing protein</fullName>
    </recommendedName>
</protein>
<dbReference type="InterPro" id="IPR039761">
    <property type="entry name" value="Bms1/Tsr1"/>
</dbReference>
<feature type="region of interest" description="Disordered" evidence="2">
    <location>
        <begin position="1"/>
        <end position="65"/>
    </location>
</feature>
<evidence type="ECO:0000259" key="4">
    <source>
        <dbReference type="SMART" id="SM01362"/>
    </source>
</evidence>
<evidence type="ECO:0000259" key="3">
    <source>
        <dbReference type="SMART" id="SM00785"/>
    </source>
</evidence>
<dbReference type="Pfam" id="PF08142">
    <property type="entry name" value="AARP2CN"/>
    <property type="match status" value="1"/>
</dbReference>
<dbReference type="GO" id="GO:0000462">
    <property type="term" value="P:maturation of SSU-rRNA from tricistronic rRNA transcript (SSU-rRNA, 5.8S rRNA, LSU-rRNA)"/>
    <property type="evidence" value="ECO:0007669"/>
    <property type="project" value="TreeGrafter"/>
</dbReference>
<name>A0A7S3QBI0_9STRA</name>
<dbReference type="GO" id="GO:0003924">
    <property type="term" value="F:GTPase activity"/>
    <property type="evidence" value="ECO:0007669"/>
    <property type="project" value="TreeGrafter"/>
</dbReference>
<evidence type="ECO:0000313" key="5">
    <source>
        <dbReference type="EMBL" id="CAE0471782.1"/>
    </source>
</evidence>
<dbReference type="SMART" id="SM00785">
    <property type="entry name" value="AARP2CN"/>
    <property type="match status" value="1"/>
</dbReference>
<evidence type="ECO:0000256" key="2">
    <source>
        <dbReference type="SAM" id="MobiDB-lite"/>
    </source>
</evidence>
<dbReference type="AlphaFoldDB" id="A0A7S3QBI0"/>
<dbReference type="InterPro" id="IPR007034">
    <property type="entry name" value="BMS1_TSR1_C"/>
</dbReference>
<proteinExistence type="inferred from homology"/>
<accession>A0A7S3QBI0</accession>
<dbReference type="EMBL" id="HBIO01021597">
    <property type="protein sequence ID" value="CAE0471782.1"/>
    <property type="molecule type" value="Transcribed_RNA"/>
</dbReference>
<feature type="domain" description="AARP2CN" evidence="3">
    <location>
        <begin position="343"/>
        <end position="427"/>
    </location>
</feature>
<dbReference type="PANTHER" id="PTHR12858:SF1">
    <property type="entry name" value="PRE-RRNA-PROCESSING PROTEIN TSR1 HOMOLOG"/>
    <property type="match status" value="1"/>
</dbReference>
<dbReference type="GO" id="GO:0000479">
    <property type="term" value="P:endonucleolytic cleavage of tricistronic rRNA transcript (SSU-rRNA, 5.8S rRNA, LSU-rRNA)"/>
    <property type="evidence" value="ECO:0007669"/>
    <property type="project" value="TreeGrafter"/>
</dbReference>
<dbReference type="InterPro" id="IPR012948">
    <property type="entry name" value="AARP2CN"/>
</dbReference>
<organism evidence="5">
    <name type="scientific">Chaetoceros debilis</name>
    <dbReference type="NCBI Taxonomy" id="122233"/>
    <lineage>
        <taxon>Eukaryota</taxon>
        <taxon>Sar</taxon>
        <taxon>Stramenopiles</taxon>
        <taxon>Ochrophyta</taxon>
        <taxon>Bacillariophyta</taxon>
        <taxon>Coscinodiscophyceae</taxon>
        <taxon>Chaetocerotophycidae</taxon>
        <taxon>Chaetocerotales</taxon>
        <taxon>Chaetocerotaceae</taxon>
        <taxon>Chaetoceros</taxon>
    </lineage>
</organism>
<dbReference type="SMART" id="SM01362">
    <property type="entry name" value="DUF663"/>
    <property type="match status" value="1"/>
</dbReference>
<dbReference type="GO" id="GO:0030688">
    <property type="term" value="C:preribosome, small subunit precursor"/>
    <property type="evidence" value="ECO:0007669"/>
    <property type="project" value="TreeGrafter"/>
</dbReference>
<dbReference type="GO" id="GO:0005634">
    <property type="term" value="C:nucleus"/>
    <property type="evidence" value="ECO:0007669"/>
    <property type="project" value="InterPro"/>
</dbReference>
<dbReference type="PANTHER" id="PTHR12858">
    <property type="entry name" value="RIBOSOME BIOGENESIS PROTEIN"/>
    <property type="match status" value="1"/>
</dbReference>
<dbReference type="GO" id="GO:0034511">
    <property type="term" value="F:U3 snoRNA binding"/>
    <property type="evidence" value="ECO:0007669"/>
    <property type="project" value="TreeGrafter"/>
</dbReference>
<dbReference type="Pfam" id="PF04950">
    <property type="entry name" value="RIBIOP_C"/>
    <property type="match status" value="1"/>
</dbReference>
<feature type="compositionally biased region" description="Basic residues" evidence="2">
    <location>
        <begin position="1"/>
        <end position="28"/>
    </location>
</feature>